<dbReference type="RefSeq" id="WP_136891681.1">
    <property type="nucleotide sequence ID" value="NZ_CP034413.3"/>
</dbReference>
<evidence type="ECO:0000313" key="2">
    <source>
        <dbReference type="Proteomes" id="UP000298642"/>
    </source>
</evidence>
<protein>
    <submittedName>
        <fullName evidence="1">Uncharacterized protein</fullName>
    </submittedName>
</protein>
<dbReference type="Proteomes" id="UP000298642">
    <property type="component" value="Chromosome"/>
</dbReference>
<reference evidence="2" key="1">
    <citation type="submission" date="2018-12" db="EMBL/GenBank/DDBJ databases">
        <title>Dusodibacter welbiota gen. nov., sp. nov., isolated from human faeces and emended description of the Oscillibacter genus.</title>
        <authorList>
            <person name="Le Roy T."/>
            <person name="Van der Smissen P."/>
            <person name="Delzenne N."/>
            <person name="Muccioli G."/>
            <person name="Collet J.F."/>
            <person name="Cani P.D."/>
        </authorList>
    </citation>
    <scope>NUCLEOTIDE SEQUENCE [LARGE SCALE GENOMIC DNA]</scope>
    <source>
        <strain evidence="2">J115</strain>
    </source>
</reference>
<sequence length="351" mass="38350">MAVNYTVKYADKIAERFHKASITDSAAGHEYSFVGAKTIRVYSVDTVPETDYNRTADGNRFGTPKNLGDTIQEMTMNKAPAFTFVIEPLDNSDQAIEKSAGKSLRRQLDEVTIPNMDKYRLRKWCEGANIQYQPSAAPTKSTIVEYIIDVNAQMTDAFVPVENRTLYIPTEYYKLLKQNPDFINLEGLGTKALAKGVVGEVDGTKVVTIPKSYLPSGVYFLIKYKGSSVDPVKLQQYDVLPKVQGYAGPVVQGVTYYDSFILATKGDGVAVCGSNAAVLSAPTLSISAHKVTISEPGSNVYKYTVDGTNPRYSSTAETYPSSGVTLTSGQVMRCIQIKDGCCGMEADKAYE</sequence>
<dbReference type="AlphaFoldDB" id="A0A4D7AN33"/>
<dbReference type="KEGG" id="obj:EIO64_16805"/>
<proteinExistence type="predicted"/>
<dbReference type="EMBL" id="CP034413">
    <property type="protein sequence ID" value="QCI60659.1"/>
    <property type="molecule type" value="Genomic_DNA"/>
</dbReference>
<accession>A0A4D7AN33</accession>
<organism evidence="1 2">
    <name type="scientific">Dysosmobacter welbionis</name>
    <dbReference type="NCBI Taxonomy" id="2093857"/>
    <lineage>
        <taxon>Bacteria</taxon>
        <taxon>Bacillati</taxon>
        <taxon>Bacillota</taxon>
        <taxon>Clostridia</taxon>
        <taxon>Eubacteriales</taxon>
        <taxon>Oscillospiraceae</taxon>
        <taxon>Dysosmobacter</taxon>
    </lineage>
</organism>
<gene>
    <name evidence="1" type="ORF">EIO64_16805</name>
</gene>
<keyword evidence="2" id="KW-1185">Reference proteome</keyword>
<evidence type="ECO:0000313" key="1">
    <source>
        <dbReference type="EMBL" id="QCI60659.1"/>
    </source>
</evidence>
<name>A0A4D7AN33_9FIRM</name>